<organism evidence="1 2">
    <name type="scientific">Castanea mollissima</name>
    <name type="common">Chinese chestnut</name>
    <dbReference type="NCBI Taxonomy" id="60419"/>
    <lineage>
        <taxon>Eukaryota</taxon>
        <taxon>Viridiplantae</taxon>
        <taxon>Streptophyta</taxon>
        <taxon>Embryophyta</taxon>
        <taxon>Tracheophyta</taxon>
        <taxon>Spermatophyta</taxon>
        <taxon>Magnoliopsida</taxon>
        <taxon>eudicotyledons</taxon>
        <taxon>Gunneridae</taxon>
        <taxon>Pentapetalae</taxon>
        <taxon>rosids</taxon>
        <taxon>fabids</taxon>
        <taxon>Fagales</taxon>
        <taxon>Fagaceae</taxon>
        <taxon>Castanea</taxon>
    </lineage>
</organism>
<reference evidence="1" key="1">
    <citation type="submission" date="2020-03" db="EMBL/GenBank/DDBJ databases">
        <title>Castanea mollissima Vanexum genome sequencing.</title>
        <authorList>
            <person name="Staton M."/>
        </authorList>
    </citation>
    <scope>NUCLEOTIDE SEQUENCE</scope>
    <source>
        <tissue evidence="1">Leaf</tissue>
    </source>
</reference>
<evidence type="ECO:0000313" key="2">
    <source>
        <dbReference type="Proteomes" id="UP000737018"/>
    </source>
</evidence>
<feature type="non-terminal residue" evidence="1">
    <location>
        <position position="1"/>
    </location>
</feature>
<dbReference type="Proteomes" id="UP000737018">
    <property type="component" value="Unassembled WGS sequence"/>
</dbReference>
<proteinExistence type="predicted"/>
<protein>
    <submittedName>
        <fullName evidence="1">Uncharacterized protein</fullName>
    </submittedName>
</protein>
<sequence>MREGFEFESQAYEVRRPTE</sequence>
<dbReference type="EMBL" id="JRKL02011002">
    <property type="protein sequence ID" value="KAF3945807.1"/>
    <property type="molecule type" value="Genomic_DNA"/>
</dbReference>
<comment type="caution">
    <text evidence="1">The sequence shown here is derived from an EMBL/GenBank/DDBJ whole genome shotgun (WGS) entry which is preliminary data.</text>
</comment>
<name>A0A8J4V5Y1_9ROSI</name>
<evidence type="ECO:0000313" key="1">
    <source>
        <dbReference type="EMBL" id="KAF3945807.1"/>
    </source>
</evidence>
<accession>A0A8J4V5Y1</accession>
<gene>
    <name evidence="1" type="ORF">CMV_027856</name>
</gene>
<keyword evidence="2" id="KW-1185">Reference proteome</keyword>
<dbReference type="AlphaFoldDB" id="A0A8J4V5Y1"/>